<evidence type="ECO:0000256" key="4">
    <source>
        <dbReference type="ARBA" id="ARBA00023204"/>
    </source>
</evidence>
<dbReference type="GO" id="GO:0016607">
    <property type="term" value="C:nuclear speck"/>
    <property type="evidence" value="ECO:0007669"/>
    <property type="project" value="UniProtKB-SubCell"/>
</dbReference>
<feature type="compositionally biased region" description="Acidic residues" evidence="5">
    <location>
        <begin position="906"/>
        <end position="915"/>
    </location>
</feature>
<evidence type="ECO:0000256" key="1">
    <source>
        <dbReference type="ARBA" id="ARBA00005739"/>
    </source>
</evidence>
<evidence type="ECO:0000313" key="9">
    <source>
        <dbReference type="EMBL" id="CDP38878.1"/>
    </source>
</evidence>
<dbReference type="Pfam" id="PF16547">
    <property type="entry name" value="BLM10_N"/>
    <property type="match status" value="1"/>
</dbReference>
<dbReference type="Pfam" id="PF16507">
    <property type="entry name" value="HEAT_PSME4_mid"/>
    <property type="match status" value="1"/>
</dbReference>
<dbReference type="Gene3D" id="1.10.287.2210">
    <property type="match status" value="1"/>
</dbReference>
<feature type="region of interest" description="Disordered" evidence="5">
    <location>
        <begin position="883"/>
        <end position="925"/>
    </location>
</feature>
<feature type="domain" description="Proteasome activator Blm10 middle HEAT repeats region" evidence="7">
    <location>
        <begin position="345"/>
        <end position="860"/>
    </location>
</feature>
<dbReference type="SUPFAM" id="SSF48371">
    <property type="entry name" value="ARM repeat"/>
    <property type="match status" value="1"/>
</dbReference>
<dbReference type="PhylomeDB" id="A0A060TD34"/>
<gene>
    <name evidence="9" type="ORF">GNLVRS02_ARAD1D44682g</name>
</gene>
<reference evidence="9" key="2">
    <citation type="submission" date="2014-06" db="EMBL/GenBank/DDBJ databases">
        <title>The complete genome of Blastobotrys (Arxula) adeninivorans LS3 - a yeast of biotechnological interest.</title>
        <authorList>
            <person name="Kunze G."/>
            <person name="Gaillardin C."/>
            <person name="Czernicka M."/>
            <person name="Durrens P."/>
            <person name="Martin T."/>
            <person name="Boer E."/>
            <person name="Gabaldon T."/>
            <person name="Cruz J."/>
            <person name="Talla E."/>
            <person name="Marck C."/>
            <person name="Goffeau A."/>
            <person name="Barbe V."/>
            <person name="Baret P."/>
            <person name="Baronian K."/>
            <person name="Beier S."/>
            <person name="Bleykasten C."/>
            <person name="Bode R."/>
            <person name="Casaregola S."/>
            <person name="Despons L."/>
            <person name="Fairhead C."/>
            <person name="Giersberg M."/>
            <person name="Gierski P."/>
            <person name="Hahnel U."/>
            <person name="Hartmann A."/>
            <person name="Jankowska D."/>
            <person name="Jubin C."/>
            <person name="Jung P."/>
            <person name="Lafontaine I."/>
            <person name="Leh-Louis V."/>
            <person name="Lemaire M."/>
            <person name="Marcet-Houben M."/>
            <person name="Mascher M."/>
            <person name="Morel G."/>
            <person name="Richard G.-F."/>
            <person name="Riechen J."/>
            <person name="Sacerdot C."/>
            <person name="Sarkar A."/>
            <person name="Savel G."/>
            <person name="Schacherer J."/>
            <person name="Sherman D."/>
            <person name="Straub M.-L."/>
            <person name="Stein N."/>
            <person name="Thierry A."/>
            <person name="Trautwein-Schult A."/>
            <person name="Westhof E."/>
            <person name="Worch S."/>
            <person name="Dujon B."/>
            <person name="Souciet J.-L."/>
            <person name="Wincker P."/>
            <person name="Scholz U."/>
            <person name="Neuveglise N."/>
        </authorList>
    </citation>
    <scope>NUCLEOTIDE SEQUENCE</scope>
    <source>
        <strain evidence="9">LS3</strain>
    </source>
</reference>
<evidence type="ECO:0000259" key="6">
    <source>
        <dbReference type="Pfam" id="PF11919"/>
    </source>
</evidence>
<keyword evidence="2" id="KW-0677">Repeat</keyword>
<feature type="compositionally biased region" description="Gly residues" evidence="5">
    <location>
        <begin position="1862"/>
        <end position="1875"/>
    </location>
</feature>
<accession>A0A060TD34</accession>
<evidence type="ECO:0000256" key="3">
    <source>
        <dbReference type="ARBA" id="ARBA00022763"/>
    </source>
</evidence>
<dbReference type="PANTHER" id="PTHR32170">
    <property type="entry name" value="PROTEASOME ACTIVATOR COMPLEX SUBUNIT 4"/>
    <property type="match status" value="1"/>
</dbReference>
<feature type="domain" description="Proteasome activator complex subunit 4 C-terminal" evidence="6">
    <location>
        <begin position="1881"/>
        <end position="1969"/>
    </location>
</feature>
<dbReference type="InterPro" id="IPR035309">
    <property type="entry name" value="PSME4"/>
</dbReference>
<evidence type="ECO:0000259" key="7">
    <source>
        <dbReference type="Pfam" id="PF16507"/>
    </source>
</evidence>
<dbReference type="GO" id="GO:0016504">
    <property type="term" value="F:peptidase activator activity"/>
    <property type="evidence" value="ECO:0007669"/>
    <property type="project" value="InterPro"/>
</dbReference>
<name>A0A060TD34_BLAAD</name>
<reference evidence="9" key="1">
    <citation type="submission" date="2014-02" db="EMBL/GenBank/DDBJ databases">
        <authorList>
            <person name="Genoscope - CEA"/>
        </authorList>
    </citation>
    <scope>NUCLEOTIDE SEQUENCE</scope>
    <source>
        <strain evidence="9">LS3</strain>
    </source>
</reference>
<dbReference type="PANTHER" id="PTHR32170:SF3">
    <property type="entry name" value="PROTEASOME ACTIVATOR COMPLEX SUBUNIT 4"/>
    <property type="match status" value="1"/>
</dbReference>
<dbReference type="Gene3D" id="1.25.10.10">
    <property type="entry name" value="Leucine-rich Repeat Variant"/>
    <property type="match status" value="1"/>
</dbReference>
<dbReference type="GO" id="GO:0010499">
    <property type="term" value="P:proteasomal ubiquitin-independent protein catabolic process"/>
    <property type="evidence" value="ECO:0007669"/>
    <property type="project" value="TreeGrafter"/>
</dbReference>
<dbReference type="Pfam" id="PF11919">
    <property type="entry name" value="PSME4_C"/>
    <property type="match status" value="1"/>
</dbReference>
<evidence type="ECO:0000259" key="8">
    <source>
        <dbReference type="Pfam" id="PF16547"/>
    </source>
</evidence>
<dbReference type="GO" id="GO:0005829">
    <property type="term" value="C:cytosol"/>
    <property type="evidence" value="ECO:0007669"/>
    <property type="project" value="TreeGrafter"/>
</dbReference>
<dbReference type="InterPro" id="IPR016024">
    <property type="entry name" value="ARM-type_fold"/>
</dbReference>
<feature type="region of interest" description="Disordered" evidence="5">
    <location>
        <begin position="1842"/>
        <end position="1876"/>
    </location>
</feature>
<dbReference type="InterPro" id="IPR032372">
    <property type="entry name" value="Blm10_N"/>
</dbReference>
<keyword evidence="4" id="KW-0234">DNA repair</keyword>
<sequence>MGPRQKTFKYRQYLPYQTESYQDSLAHLDHIISNLYVSIKGDDLKGVLGNSTATALVHWTRELRSWLELKFEMPFDTRVRLVRLYFALSVAGADGNAIDKFVNMFLTLCKDDHFQNTVTPDQLNLDWDILTTELKKLSFPHYSTYDGSITKAFSALSRLARLAREFIPPEKTASVLEAILPCFAISKASVSHNALTLLGTLIPCVPSGENRDVNAPLPPWLPQQLWPTFFHLWSLQTRSAMYDYLALDLISSLVTDSIFSAYVPYSQYGPLTQEQLSVCFTAILRLWEVPVSYVGSPYVSSSETVSTKSEKDRRNRCARPIAFLLIYSLAGDESLQPGGVMDNIEGLIHAVETFCHPSNNGPWTRNILHTVELLLELFVLRWNMQISGESKVPKDRYLTENVKRRFVLALRSVTFMGIHSKSSSVVSSSLEALQGLAFLAPDLILPRLLKEVYPSLRGLVETHRTISSLKALTILTRIIAKHPRYAIHLTTLLQLAIPGIDPNDLNKTVQSLAFIQAVASNVPFHDISDGLGPSLAMEYVQRDMEALEELPLSEDTATGLPEIPTEVLGDVLRSTTVAFEEFVVMFLGRVFNMLSNLPDPNSSKGRDVPEAHVINSLPATMLALFGTVSKPLFNTIVKQVTDYVNSNVVHSASESIAHICGCLVKANADVAFPKLFPLLCANIRLEIEENGASSTRSTEILPRDHALIWNLSALNMILAHAGKKILEFKDELVSITLFLREHSKGATVYHVSNTVHHALMSLSTTYLQDHSLLESETATIEDWGKTIDPASLQLSWHVPSKEEVEFAVHLYSLHCNASSENLKTVMSGGTKTLSVTEVSDIVTSNLTYIRTATSGMAVLFDPHYEEVVSSRDGAATPMEIDIENEDSDSEGGTDLDDLIMAGLGGDSDEDDDGSDDGIPILDDYEDDDIDVGEATELKKLREYPTGYFFENKSSNSLYLELHKVRRNLGVLLHNVNDFLQKDRESDISSFKALLFAFKVWISDVGLERSAKMTESMVALYKYDTQHYRIPGLRKDYPRPLLARRAHIYHLERLVHNSGPRDPSELERTMLHDIVKCALSIYPDIRRNGQSCLESSAKVLIRTRPLVYHWVLKEVAAALANKEYIKAESGLRVVNLRLIQASVKRDFKHIVTYSNLLKAAINADYSSLSSMATGLYGFFACSLRFLLGKVYINQHEVDQVLSSPATQVMSERIDKLKRKKAEKRSAALAQLQALLESLLAGDKDAHWKVEASDSGVYTTVCTSPEVPPPPGIIMKLSEGAQSMHPGIKMMSMHGLYKIVAQTFNLASNEYDYSRFLLSTNEERIPTPGTVRIQSNGKDFTSQYLFELDNVDNPSYYIDSSKYGWLVWPNEIDVNCTEYTESPQFVEGDRISMEALGGQLTEEWVKNIIARNSEEPRTEDDHFEMSNALLFRLLLRFIELGLAKVTLDQFLAIVLNSYKPKDKNMHRCIAEICSAIVESLRFSSKESEEKKLKVVVSIFVRVIDEDMVNDNFGYWESFIWWTNVYTDHRRMWRLSKILNEFRVDPNSTTAVFRVSCRLNLLRKAISARGWQYRHVDEIVENLWDNINHPLQGVREEIAKTLAVIYKTSYFEGYGSTQEMVKAQENSPLGLPVYTISEKYKDHVIGAFERLEQWRVERDKMREQGLHKNSTSNYILAAKTLTTWLERVFKTSYAASLVPLLPKVILPALLQLLNVRDEQELMVSAVTLFKLLGNITFPLGTVSMMIDTIVDVCTKSTAWHQRLSILTFIQAFFFRQLFLMNKSERKRIVNAVVTMLEDVQLEVRLTAAETLAGLIRCSPEEEQAQLTSSLDAKFTETLNATHHLKNQPMRSVSVTPVPSRPGTPVEGGGSSSNSGGLGSHTLHIKRHAAVLGLGALVQAFPYKSPPPKWIPKVLATLAVKAASDPGMVGKSVKTTLSDFKKTRQDTWPIDATAFTTEQLEDLEGVLWKNYFV</sequence>
<dbReference type="GO" id="GO:0006281">
    <property type="term" value="P:DNA repair"/>
    <property type="evidence" value="ECO:0007669"/>
    <property type="project" value="UniProtKB-KW"/>
</dbReference>
<dbReference type="InterPro" id="IPR021843">
    <property type="entry name" value="PSME4_C"/>
</dbReference>
<feature type="compositionally biased region" description="Acidic residues" evidence="5">
    <location>
        <begin position="883"/>
        <end position="897"/>
    </location>
</feature>
<comment type="similarity">
    <text evidence="1">Belongs to the BLM10 family.</text>
</comment>
<dbReference type="InterPro" id="IPR032430">
    <property type="entry name" value="Blm10_mid"/>
</dbReference>
<keyword evidence="3" id="KW-0227">DNA damage</keyword>
<proteinExistence type="inferred from homology"/>
<dbReference type="GO" id="GO:0070628">
    <property type="term" value="F:proteasome binding"/>
    <property type="evidence" value="ECO:0007669"/>
    <property type="project" value="InterPro"/>
</dbReference>
<evidence type="ECO:0000256" key="5">
    <source>
        <dbReference type="SAM" id="MobiDB-lite"/>
    </source>
</evidence>
<evidence type="ECO:0000256" key="2">
    <source>
        <dbReference type="ARBA" id="ARBA00022737"/>
    </source>
</evidence>
<organism evidence="9">
    <name type="scientific">Blastobotrys adeninivorans</name>
    <name type="common">Yeast</name>
    <name type="synonym">Arxula adeninivorans</name>
    <dbReference type="NCBI Taxonomy" id="409370"/>
    <lineage>
        <taxon>Eukaryota</taxon>
        <taxon>Fungi</taxon>
        <taxon>Dikarya</taxon>
        <taxon>Ascomycota</taxon>
        <taxon>Saccharomycotina</taxon>
        <taxon>Dipodascomycetes</taxon>
        <taxon>Dipodascales</taxon>
        <taxon>Trichomonascaceae</taxon>
        <taxon>Blastobotrys</taxon>
    </lineage>
</organism>
<protein>
    <submittedName>
        <fullName evidence="9">ARAD1D44682p</fullName>
    </submittedName>
</protein>
<dbReference type="EMBL" id="HG937694">
    <property type="protein sequence ID" value="CDP38878.1"/>
    <property type="molecule type" value="Genomic_DNA"/>
</dbReference>
<dbReference type="InterPro" id="IPR011989">
    <property type="entry name" value="ARM-like"/>
</dbReference>
<feature type="domain" description="Proteasome activator Blm10 N-terminal" evidence="8">
    <location>
        <begin position="4"/>
        <end position="46"/>
    </location>
</feature>